<dbReference type="Pfam" id="PF00018">
    <property type="entry name" value="SH3_1"/>
    <property type="match status" value="1"/>
</dbReference>
<dbReference type="CDD" id="cd00174">
    <property type="entry name" value="SH3"/>
    <property type="match status" value="1"/>
</dbReference>
<name>A0A4C1T1C4_EUMVA</name>
<dbReference type="GO" id="GO:0016477">
    <property type="term" value="P:cell migration"/>
    <property type="evidence" value="ECO:0007669"/>
    <property type="project" value="TreeGrafter"/>
</dbReference>
<dbReference type="PANTHER" id="PTHR45818">
    <property type="entry name" value="PROTEIN VAV"/>
    <property type="match status" value="1"/>
</dbReference>
<keyword evidence="1" id="KW-0728">SH3 domain</keyword>
<dbReference type="AlphaFoldDB" id="A0A4C1T1C4"/>
<evidence type="ECO:0000256" key="1">
    <source>
        <dbReference type="ARBA" id="ARBA00022443"/>
    </source>
</evidence>
<dbReference type="InterPro" id="IPR001452">
    <property type="entry name" value="SH3_domain"/>
</dbReference>
<comment type="caution">
    <text evidence="4">The sequence shown here is derived from an EMBL/GenBank/DDBJ whole genome shotgun (WGS) entry which is preliminary data.</text>
</comment>
<keyword evidence="2" id="KW-0727">SH2 domain</keyword>
<evidence type="ECO:0000313" key="5">
    <source>
        <dbReference type="Proteomes" id="UP000299102"/>
    </source>
</evidence>
<dbReference type="EMBL" id="BGZK01000030">
    <property type="protein sequence ID" value="GBP08259.1"/>
    <property type="molecule type" value="Genomic_DNA"/>
</dbReference>
<dbReference type="GO" id="GO:0005085">
    <property type="term" value="F:guanyl-nucleotide exchange factor activity"/>
    <property type="evidence" value="ECO:0007669"/>
    <property type="project" value="TreeGrafter"/>
</dbReference>
<keyword evidence="5" id="KW-1185">Reference proteome</keyword>
<dbReference type="SUPFAM" id="SSF55550">
    <property type="entry name" value="SH2 domain"/>
    <property type="match status" value="1"/>
</dbReference>
<reference evidence="4 5" key="1">
    <citation type="journal article" date="2019" name="Commun. Biol.">
        <title>The bagworm genome reveals a unique fibroin gene that provides high tensile strength.</title>
        <authorList>
            <person name="Kono N."/>
            <person name="Nakamura H."/>
            <person name="Ohtoshi R."/>
            <person name="Tomita M."/>
            <person name="Numata K."/>
            <person name="Arakawa K."/>
        </authorList>
    </citation>
    <scope>NUCLEOTIDE SEQUENCE [LARGE SCALE GENOMIC DNA]</scope>
</reference>
<dbReference type="Proteomes" id="UP000299102">
    <property type="component" value="Unassembled WGS sequence"/>
</dbReference>
<protein>
    <submittedName>
        <fullName evidence="4">Protein vav</fullName>
    </submittedName>
</protein>
<dbReference type="SMART" id="SM00252">
    <property type="entry name" value="SH2"/>
    <property type="match status" value="1"/>
</dbReference>
<dbReference type="SUPFAM" id="SSF50044">
    <property type="entry name" value="SH3-domain"/>
    <property type="match status" value="1"/>
</dbReference>
<sequence>MRPGSKTSIGTESESKVCVAFESKTRPGLKLRSIDMKEEKINSKSMLAQLRALTIWGYLCTACNACAHKECIRLSGRCGGGIAPAPPLPPHNHQPDNALHYYMWYVGEMGRETATARLERRVDGTFLLRVRPQPTHQGDTDTHYALSLKTENTVKHMRVCCKPIDQVPHYFLSESRFFRSVVELVSYYEKTSLGENFVGLNSNLRWPFRRVVATVIHDFRPVEPSQLALRPGAKVLILSKEGDSRGWWKGRTLEKIASAKNLNVLERLTDVNFASSSARCITPPPRRRTSTTTRPPTWCKFRFGRIVIRHAAIDLKMCDKKKGAPIGR</sequence>
<dbReference type="PANTHER" id="PTHR45818:SF3">
    <property type="entry name" value="PROTEIN VAV"/>
    <property type="match status" value="1"/>
</dbReference>
<proteinExistence type="predicted"/>
<evidence type="ECO:0000259" key="3">
    <source>
        <dbReference type="PROSITE" id="PS50001"/>
    </source>
</evidence>
<dbReference type="Pfam" id="PF00017">
    <property type="entry name" value="SH2"/>
    <property type="match status" value="1"/>
</dbReference>
<dbReference type="STRING" id="151549.A0A4C1T1C4"/>
<gene>
    <name evidence="4" type="primary">Vav</name>
    <name evidence="4" type="ORF">EVAR_78749_1</name>
</gene>
<dbReference type="Gene3D" id="3.30.505.10">
    <property type="entry name" value="SH2 domain"/>
    <property type="match status" value="1"/>
</dbReference>
<dbReference type="GO" id="GO:0005737">
    <property type="term" value="C:cytoplasm"/>
    <property type="evidence" value="ECO:0007669"/>
    <property type="project" value="TreeGrafter"/>
</dbReference>
<dbReference type="PROSITE" id="PS50001">
    <property type="entry name" value="SH2"/>
    <property type="match status" value="1"/>
</dbReference>
<dbReference type="Gene3D" id="2.30.30.40">
    <property type="entry name" value="SH3 Domains"/>
    <property type="match status" value="1"/>
</dbReference>
<dbReference type="GO" id="GO:0048468">
    <property type="term" value="P:cell development"/>
    <property type="evidence" value="ECO:0007669"/>
    <property type="project" value="UniProtKB-ARBA"/>
</dbReference>
<dbReference type="OrthoDB" id="5340910at2759"/>
<dbReference type="InterPro" id="IPR000980">
    <property type="entry name" value="SH2"/>
</dbReference>
<dbReference type="InterPro" id="IPR036860">
    <property type="entry name" value="SH2_dom_sf"/>
</dbReference>
<evidence type="ECO:0000313" key="4">
    <source>
        <dbReference type="EMBL" id="GBP08259.1"/>
    </source>
</evidence>
<evidence type="ECO:0000256" key="2">
    <source>
        <dbReference type="PROSITE-ProRule" id="PRU00191"/>
    </source>
</evidence>
<dbReference type="GO" id="GO:0009653">
    <property type="term" value="P:anatomical structure morphogenesis"/>
    <property type="evidence" value="ECO:0007669"/>
    <property type="project" value="UniProtKB-ARBA"/>
</dbReference>
<accession>A0A4C1T1C4</accession>
<feature type="domain" description="SH2" evidence="3">
    <location>
        <begin position="104"/>
        <end position="208"/>
    </location>
</feature>
<dbReference type="InterPro" id="IPR036028">
    <property type="entry name" value="SH3-like_dom_sf"/>
</dbReference>
<organism evidence="4 5">
    <name type="scientific">Eumeta variegata</name>
    <name type="common">Bagworm moth</name>
    <name type="synonym">Eumeta japonica</name>
    <dbReference type="NCBI Taxonomy" id="151549"/>
    <lineage>
        <taxon>Eukaryota</taxon>
        <taxon>Metazoa</taxon>
        <taxon>Ecdysozoa</taxon>
        <taxon>Arthropoda</taxon>
        <taxon>Hexapoda</taxon>
        <taxon>Insecta</taxon>
        <taxon>Pterygota</taxon>
        <taxon>Neoptera</taxon>
        <taxon>Endopterygota</taxon>
        <taxon>Lepidoptera</taxon>
        <taxon>Glossata</taxon>
        <taxon>Ditrysia</taxon>
        <taxon>Tineoidea</taxon>
        <taxon>Psychidae</taxon>
        <taxon>Oiketicinae</taxon>
        <taxon>Eumeta</taxon>
    </lineage>
</organism>